<organism evidence="1 2">
    <name type="scientific">Methylobacter tundripaludum</name>
    <dbReference type="NCBI Taxonomy" id="173365"/>
    <lineage>
        <taxon>Bacteria</taxon>
        <taxon>Pseudomonadati</taxon>
        <taxon>Pseudomonadota</taxon>
        <taxon>Gammaproteobacteria</taxon>
        <taxon>Methylococcales</taxon>
        <taxon>Methylococcaceae</taxon>
        <taxon>Methylobacter</taxon>
    </lineage>
</organism>
<dbReference type="EMBL" id="PTIZ01000002">
    <property type="protein sequence ID" value="PPK76979.1"/>
    <property type="molecule type" value="Genomic_DNA"/>
</dbReference>
<protein>
    <recommendedName>
        <fullName evidence="3">Sulfotransferase family protein</fullName>
    </recommendedName>
</protein>
<comment type="caution">
    <text evidence="1">The sequence shown here is derived from an EMBL/GenBank/DDBJ whole genome shotgun (WGS) entry which is preliminary data.</text>
</comment>
<dbReference type="RefSeq" id="WP_104427753.1">
    <property type="nucleotide sequence ID" value="NZ_PTIZ01000002.1"/>
</dbReference>
<dbReference type="AlphaFoldDB" id="A0A2S6HHM7"/>
<gene>
    <name evidence="1" type="ORF">B0F87_10284</name>
</gene>
<name>A0A2S6HHM7_9GAMM</name>
<dbReference type="InterPro" id="IPR027417">
    <property type="entry name" value="P-loop_NTPase"/>
</dbReference>
<dbReference type="Gene3D" id="3.40.50.300">
    <property type="entry name" value="P-loop containing nucleotide triphosphate hydrolases"/>
    <property type="match status" value="1"/>
</dbReference>
<accession>A0A2S6HHM7</accession>
<dbReference type="SUPFAM" id="SSF52540">
    <property type="entry name" value="P-loop containing nucleoside triphosphate hydrolases"/>
    <property type="match status" value="1"/>
</dbReference>
<proteinExistence type="predicted"/>
<sequence length="334" mass="37950">MNNTDAMAGWLPFFLTAHNGQRQVEWGYMGRERFTEPFFLDTLQRLLYRQFNHLFRQQSGLDLLLERAQSHPGLPLKGIVFHMSRCGSTLAAQWLAALPDSVVLSEPEPLDTLLQWPAPYSNTETIQALLAALGQPRRESDRRLFLKTDCWHTAHIDRLLTAFPDTPWVFLYRNPVEVLVSQQRMPGWHMVPGTMTGHGLHPPDELWNNPLGNGAWILSAILDQAGQAMKRHSNGLLLNYSELPEALENKLAIHFGLDLNTQDAETLRAVAGRHSKHRHAEFKPDAAEKRAVADTHILELADRWLDKPYRLLEQLRLDDATNLSSKPSFPLGTP</sequence>
<evidence type="ECO:0008006" key="3">
    <source>
        <dbReference type="Google" id="ProtNLM"/>
    </source>
</evidence>
<dbReference type="Proteomes" id="UP000240010">
    <property type="component" value="Unassembled WGS sequence"/>
</dbReference>
<evidence type="ECO:0000313" key="2">
    <source>
        <dbReference type="Proteomes" id="UP000240010"/>
    </source>
</evidence>
<evidence type="ECO:0000313" key="1">
    <source>
        <dbReference type="EMBL" id="PPK76979.1"/>
    </source>
</evidence>
<reference evidence="1 2" key="1">
    <citation type="submission" date="2018-02" db="EMBL/GenBank/DDBJ databases">
        <title>Subsurface microbial communities from deep shales in Ohio and West Virginia, USA.</title>
        <authorList>
            <person name="Wrighton K."/>
        </authorList>
    </citation>
    <scope>NUCLEOTIDE SEQUENCE [LARGE SCALE GENOMIC DNA]</scope>
    <source>
        <strain evidence="1 2">OWC-DMM</strain>
    </source>
</reference>